<accession>A0A0S4JNT1</accession>
<sequence length="71" mass="7952">MYQPIRLAGVFQLCAQDCTLESYVFVNTANTSSMYTRGPSLHLPSHETLVDDLHAAEFFLPRKALTPPSPR</sequence>
<keyword evidence="2" id="KW-1185">Reference proteome</keyword>
<reference evidence="2" key="1">
    <citation type="submission" date="2015-09" db="EMBL/GenBank/DDBJ databases">
        <authorList>
            <consortium name="Pathogen Informatics"/>
        </authorList>
    </citation>
    <scope>NUCLEOTIDE SEQUENCE [LARGE SCALE GENOMIC DNA]</scope>
    <source>
        <strain evidence="2">Lake Konstanz</strain>
    </source>
</reference>
<evidence type="ECO:0000313" key="1">
    <source>
        <dbReference type="EMBL" id="CUG92298.1"/>
    </source>
</evidence>
<gene>
    <name evidence="1" type="ORF">BSAL_36580</name>
</gene>
<dbReference type="AlphaFoldDB" id="A0A0S4JNT1"/>
<protein>
    <submittedName>
        <fullName evidence="1">Uncharacterized protein</fullName>
    </submittedName>
</protein>
<proteinExistence type="predicted"/>
<dbReference type="EMBL" id="CYKH01002030">
    <property type="protein sequence ID" value="CUG92298.1"/>
    <property type="molecule type" value="Genomic_DNA"/>
</dbReference>
<dbReference type="VEuPathDB" id="TriTrypDB:BSAL_36580"/>
<evidence type="ECO:0000313" key="2">
    <source>
        <dbReference type="Proteomes" id="UP000051952"/>
    </source>
</evidence>
<dbReference type="Proteomes" id="UP000051952">
    <property type="component" value="Unassembled WGS sequence"/>
</dbReference>
<organism evidence="1 2">
    <name type="scientific">Bodo saltans</name>
    <name type="common">Flagellated protozoan</name>
    <dbReference type="NCBI Taxonomy" id="75058"/>
    <lineage>
        <taxon>Eukaryota</taxon>
        <taxon>Discoba</taxon>
        <taxon>Euglenozoa</taxon>
        <taxon>Kinetoplastea</taxon>
        <taxon>Metakinetoplastina</taxon>
        <taxon>Eubodonida</taxon>
        <taxon>Bodonidae</taxon>
        <taxon>Bodo</taxon>
    </lineage>
</organism>
<name>A0A0S4JNT1_BODSA</name>